<dbReference type="PANTHER" id="PTHR46832:SF1">
    <property type="entry name" value="5'-METHYLTHIOADENOSINE_S-ADENOSYLHOMOCYSTEINE NUCLEOSIDASE"/>
    <property type="match status" value="1"/>
</dbReference>
<dbReference type="InterPro" id="IPR035994">
    <property type="entry name" value="Nucleoside_phosphorylase_sf"/>
</dbReference>
<dbReference type="InterPro" id="IPR000845">
    <property type="entry name" value="Nucleoside_phosphorylase_d"/>
</dbReference>
<dbReference type="SUPFAM" id="SSF53167">
    <property type="entry name" value="Purine and uridine phosphorylases"/>
    <property type="match status" value="1"/>
</dbReference>
<dbReference type="GO" id="GO:0009116">
    <property type="term" value="P:nucleoside metabolic process"/>
    <property type="evidence" value="ECO:0007669"/>
    <property type="project" value="InterPro"/>
</dbReference>
<accession>A0A644SPY2</accession>
<dbReference type="GO" id="GO:0008930">
    <property type="term" value="F:methylthioadenosine nucleosidase activity"/>
    <property type="evidence" value="ECO:0007669"/>
    <property type="project" value="TreeGrafter"/>
</dbReference>
<dbReference type="PANTHER" id="PTHR46832">
    <property type="entry name" value="5'-METHYLTHIOADENOSINE/S-ADENOSYLHOMOCYSTEINE NUCLEOSIDASE"/>
    <property type="match status" value="1"/>
</dbReference>
<dbReference type="AlphaFoldDB" id="A0A644SPY2"/>
<evidence type="ECO:0000313" key="2">
    <source>
        <dbReference type="EMBL" id="MPL56693.1"/>
    </source>
</evidence>
<sequence length="203" mass="22768">MIFFAFKKISKMKEININGTIYQNPLLVFALEVEAQEEFNDFQKIFTGVGKINAAYHLFKGIEKYNPDIIINLGTAGSTAFNKGNVVCCTQFIQRDMDVMALGFQKFETPFANGEIILEHGIALQDVPNGICGSGDQFEMEHNNTEYNVIEMEAFALAKVCKEEKLPFLCLKYISDGADGNAVDDWSTEVKKAAQKLRETLLK</sequence>
<dbReference type="Pfam" id="PF01048">
    <property type="entry name" value="PNP_UDP_1"/>
    <property type="match status" value="1"/>
</dbReference>
<dbReference type="CDD" id="cd09008">
    <property type="entry name" value="MTAN"/>
    <property type="match status" value="1"/>
</dbReference>
<organism evidence="2">
    <name type="scientific">bioreactor metagenome</name>
    <dbReference type="NCBI Taxonomy" id="1076179"/>
    <lineage>
        <taxon>unclassified sequences</taxon>
        <taxon>metagenomes</taxon>
        <taxon>ecological metagenomes</taxon>
    </lineage>
</organism>
<name>A0A644SPY2_9ZZZZ</name>
<proteinExistence type="predicted"/>
<protein>
    <submittedName>
        <fullName evidence="2">5'-methylthioadenosine/S-adenosylhomocysteine nucleosidase</fullName>
        <ecNumber evidence="2">3.2.2.9</ecNumber>
    </submittedName>
</protein>
<evidence type="ECO:0000259" key="1">
    <source>
        <dbReference type="Pfam" id="PF01048"/>
    </source>
</evidence>
<dbReference type="EC" id="3.2.2.9" evidence="2"/>
<keyword evidence="2" id="KW-0326">Glycosidase</keyword>
<reference evidence="2" key="1">
    <citation type="submission" date="2019-08" db="EMBL/GenBank/DDBJ databases">
        <authorList>
            <person name="Kucharzyk K."/>
            <person name="Murdoch R.W."/>
            <person name="Higgins S."/>
            <person name="Loffler F."/>
        </authorList>
    </citation>
    <scope>NUCLEOTIDE SEQUENCE</scope>
</reference>
<dbReference type="GO" id="GO:0019284">
    <property type="term" value="P:L-methionine salvage from S-adenosylmethionine"/>
    <property type="evidence" value="ECO:0007669"/>
    <property type="project" value="TreeGrafter"/>
</dbReference>
<feature type="domain" description="Nucleoside phosphorylase" evidence="1">
    <location>
        <begin position="47"/>
        <end position="199"/>
    </location>
</feature>
<dbReference type="GO" id="GO:0005829">
    <property type="term" value="C:cytosol"/>
    <property type="evidence" value="ECO:0007669"/>
    <property type="project" value="TreeGrafter"/>
</dbReference>
<dbReference type="EMBL" id="VSSQ01000003">
    <property type="protein sequence ID" value="MPL56693.1"/>
    <property type="molecule type" value="Genomic_DNA"/>
</dbReference>
<dbReference type="Gene3D" id="3.40.50.1580">
    <property type="entry name" value="Nucleoside phosphorylase domain"/>
    <property type="match status" value="1"/>
</dbReference>
<gene>
    <name evidence="2" type="primary">mtnN_1</name>
    <name evidence="2" type="ORF">SDC9_02182</name>
</gene>
<comment type="caution">
    <text evidence="2">The sequence shown here is derived from an EMBL/GenBank/DDBJ whole genome shotgun (WGS) entry which is preliminary data.</text>
</comment>
<keyword evidence="2" id="KW-0378">Hydrolase</keyword>
<dbReference type="GO" id="GO:0008782">
    <property type="term" value="F:adenosylhomocysteine nucleosidase activity"/>
    <property type="evidence" value="ECO:0007669"/>
    <property type="project" value="UniProtKB-EC"/>
</dbReference>